<proteinExistence type="predicted"/>
<feature type="transmembrane region" description="Helical" evidence="2">
    <location>
        <begin position="465"/>
        <end position="484"/>
    </location>
</feature>
<accession>A0A2J6TN10</accession>
<evidence type="ECO:0000313" key="3">
    <source>
        <dbReference type="EMBL" id="PMD64411.1"/>
    </source>
</evidence>
<feature type="transmembrane region" description="Helical" evidence="2">
    <location>
        <begin position="433"/>
        <end position="453"/>
    </location>
</feature>
<organism evidence="3 4">
    <name type="scientific">Hyaloscypha bicolor E</name>
    <dbReference type="NCBI Taxonomy" id="1095630"/>
    <lineage>
        <taxon>Eukaryota</taxon>
        <taxon>Fungi</taxon>
        <taxon>Dikarya</taxon>
        <taxon>Ascomycota</taxon>
        <taxon>Pezizomycotina</taxon>
        <taxon>Leotiomycetes</taxon>
        <taxon>Helotiales</taxon>
        <taxon>Hyaloscyphaceae</taxon>
        <taxon>Hyaloscypha</taxon>
        <taxon>Hyaloscypha bicolor</taxon>
    </lineage>
</organism>
<dbReference type="GeneID" id="36582171"/>
<dbReference type="OrthoDB" id="9988102at2759"/>
<evidence type="ECO:0000256" key="1">
    <source>
        <dbReference type="SAM" id="MobiDB-lite"/>
    </source>
</evidence>
<dbReference type="AlphaFoldDB" id="A0A2J6TN10"/>
<feature type="compositionally biased region" description="Low complexity" evidence="1">
    <location>
        <begin position="225"/>
        <end position="240"/>
    </location>
</feature>
<keyword evidence="2" id="KW-1133">Transmembrane helix</keyword>
<dbReference type="Proteomes" id="UP000235371">
    <property type="component" value="Unassembled WGS sequence"/>
</dbReference>
<keyword evidence="4" id="KW-1185">Reference proteome</keyword>
<evidence type="ECO:0000313" key="4">
    <source>
        <dbReference type="Proteomes" id="UP000235371"/>
    </source>
</evidence>
<evidence type="ECO:0000256" key="2">
    <source>
        <dbReference type="SAM" id="Phobius"/>
    </source>
</evidence>
<name>A0A2J6TN10_9HELO</name>
<reference evidence="3 4" key="1">
    <citation type="submission" date="2016-04" db="EMBL/GenBank/DDBJ databases">
        <title>A degradative enzymes factory behind the ericoid mycorrhizal symbiosis.</title>
        <authorList>
            <consortium name="DOE Joint Genome Institute"/>
            <person name="Martino E."/>
            <person name="Morin E."/>
            <person name="Grelet G."/>
            <person name="Kuo A."/>
            <person name="Kohler A."/>
            <person name="Daghino S."/>
            <person name="Barry K."/>
            <person name="Choi C."/>
            <person name="Cichocki N."/>
            <person name="Clum A."/>
            <person name="Copeland A."/>
            <person name="Hainaut M."/>
            <person name="Haridas S."/>
            <person name="Labutti K."/>
            <person name="Lindquist E."/>
            <person name="Lipzen A."/>
            <person name="Khouja H.-R."/>
            <person name="Murat C."/>
            <person name="Ohm R."/>
            <person name="Olson A."/>
            <person name="Spatafora J."/>
            <person name="Veneault-Fourrey C."/>
            <person name="Henrissat B."/>
            <person name="Grigoriev I."/>
            <person name="Martin F."/>
            <person name="Perotto S."/>
        </authorList>
    </citation>
    <scope>NUCLEOTIDE SEQUENCE [LARGE SCALE GENOMIC DNA]</scope>
    <source>
        <strain evidence="3 4">E</strain>
    </source>
</reference>
<keyword evidence="2" id="KW-0472">Membrane</keyword>
<feature type="compositionally biased region" description="Polar residues" evidence="1">
    <location>
        <begin position="212"/>
        <end position="224"/>
    </location>
</feature>
<keyword evidence="2" id="KW-0812">Transmembrane</keyword>
<dbReference type="EMBL" id="KZ613758">
    <property type="protein sequence ID" value="PMD64411.1"/>
    <property type="molecule type" value="Genomic_DNA"/>
</dbReference>
<dbReference type="InParanoid" id="A0A2J6TN10"/>
<sequence>MLKTDTDSSSARLLSLASQQRNDLLNAASEPESSFERPAGNLVSPRLLEPFAVPVVDQIFIGANDGKTEEVTSVDTLNSLPLDPQISTQTRFVPGGDLSPQLVFDSAVTDGPDLKNDPDEETVASGPLLRLFPLQPIRLAIGSLLSAILNLLCRALDEYFPDETIPGDHIRIHWTCKCGRKMFDDFIETQPGAARRLESYLNRPRQHVAAINTESESSTGSFELSNSTSSIQPPSTQTTNDDSCDITNVNNQSRYIPSSFRNSGPTALDRISHTEQLWLLTCADEQKYTTKLVHLDMDPLKIRSDMELSRALKKQHLITRQKWWQAIRPRGLITIKFVQFELHRSRVVDIRKCPDMPPRSEHKYAFDHSELIPPVGENYLMHLIHHPEDYEDEIVTYQRLPKRRGDRLHVPENMDVTIGWGIHLVEGFLAYKVWGMFTGVFIIGSMVFAMVWATRKSDIQSAFSVAAYICGLCSLFIGCFISYLE</sequence>
<feature type="region of interest" description="Disordered" evidence="1">
    <location>
        <begin position="212"/>
        <end position="244"/>
    </location>
</feature>
<protein>
    <submittedName>
        <fullName evidence="3">Uncharacterized protein</fullName>
    </submittedName>
</protein>
<gene>
    <name evidence="3" type="ORF">K444DRAFT_521020</name>
</gene>
<dbReference type="RefSeq" id="XP_024741315.1">
    <property type="nucleotide sequence ID" value="XM_024874091.1"/>
</dbReference>